<reference evidence="1 2" key="1">
    <citation type="submission" date="2014-06" db="EMBL/GenBank/DDBJ databases">
        <authorList>
            <consortium name="DOE Joint Genome Institute"/>
            <person name="Kuo A."/>
            <person name="Kohler A."/>
            <person name="Nagy L.G."/>
            <person name="Floudas D."/>
            <person name="Copeland A."/>
            <person name="Barry K.W."/>
            <person name="Cichocki N."/>
            <person name="Veneault-Fourrey C."/>
            <person name="LaButti K."/>
            <person name="Lindquist E.A."/>
            <person name="Lipzen A."/>
            <person name="Lundell T."/>
            <person name="Morin E."/>
            <person name="Murat C."/>
            <person name="Sun H."/>
            <person name="Tunlid A."/>
            <person name="Henrissat B."/>
            <person name="Grigoriev I.V."/>
            <person name="Hibbett D.S."/>
            <person name="Martin F."/>
            <person name="Nordberg H.P."/>
            <person name="Cantor M.N."/>
            <person name="Hua S.X."/>
        </authorList>
    </citation>
    <scope>NUCLEOTIDE SEQUENCE [LARGE SCALE GENOMIC DNA]</scope>
    <source>
        <strain evidence="1 2">ATCC 200175</strain>
    </source>
</reference>
<evidence type="ECO:0000313" key="1">
    <source>
        <dbReference type="EMBL" id="KIJ11031.1"/>
    </source>
</evidence>
<dbReference type="EMBL" id="KN819389">
    <property type="protein sequence ID" value="KIJ11031.1"/>
    <property type="molecule type" value="Genomic_DNA"/>
</dbReference>
<organism evidence="1 2">
    <name type="scientific">Paxillus involutus ATCC 200175</name>
    <dbReference type="NCBI Taxonomy" id="664439"/>
    <lineage>
        <taxon>Eukaryota</taxon>
        <taxon>Fungi</taxon>
        <taxon>Dikarya</taxon>
        <taxon>Basidiomycota</taxon>
        <taxon>Agaricomycotina</taxon>
        <taxon>Agaricomycetes</taxon>
        <taxon>Agaricomycetidae</taxon>
        <taxon>Boletales</taxon>
        <taxon>Paxilineae</taxon>
        <taxon>Paxillaceae</taxon>
        <taxon>Paxillus</taxon>
    </lineage>
</organism>
<proteinExistence type="predicted"/>
<accession>A0A0C9TUU7</accession>
<protein>
    <submittedName>
        <fullName evidence="1">Unplaced genomic scaffold PAXINscaffold_67, whole genome shotgun sequence</fullName>
    </submittedName>
</protein>
<dbReference type="InterPro" id="IPR036180">
    <property type="entry name" value="Gelsolin-like_dom_sf"/>
</dbReference>
<sequence>MLIARQNMDGMEIEFSDMLVEDRNNGAMSYLDHLCLVHKQINVALTSGGSVSGGPSLRGSPW</sequence>
<reference evidence="2" key="2">
    <citation type="submission" date="2015-01" db="EMBL/GenBank/DDBJ databases">
        <title>Evolutionary Origins and Diversification of the Mycorrhizal Mutualists.</title>
        <authorList>
            <consortium name="DOE Joint Genome Institute"/>
            <consortium name="Mycorrhizal Genomics Consortium"/>
            <person name="Kohler A."/>
            <person name="Kuo A."/>
            <person name="Nagy L.G."/>
            <person name="Floudas D."/>
            <person name="Copeland A."/>
            <person name="Barry K.W."/>
            <person name="Cichocki N."/>
            <person name="Veneault-Fourrey C."/>
            <person name="LaButti K."/>
            <person name="Lindquist E.A."/>
            <person name="Lipzen A."/>
            <person name="Lundell T."/>
            <person name="Morin E."/>
            <person name="Murat C."/>
            <person name="Riley R."/>
            <person name="Ohm R."/>
            <person name="Sun H."/>
            <person name="Tunlid A."/>
            <person name="Henrissat B."/>
            <person name="Grigoriev I.V."/>
            <person name="Hibbett D.S."/>
            <person name="Martin F."/>
        </authorList>
    </citation>
    <scope>NUCLEOTIDE SEQUENCE [LARGE SCALE GENOMIC DNA]</scope>
    <source>
        <strain evidence="2">ATCC 200175</strain>
    </source>
</reference>
<gene>
    <name evidence="1" type="ORF">PAXINDRAFT_138138</name>
</gene>
<dbReference type="AlphaFoldDB" id="A0A0C9TUU7"/>
<keyword evidence="2" id="KW-1185">Reference proteome</keyword>
<evidence type="ECO:0000313" key="2">
    <source>
        <dbReference type="Proteomes" id="UP000053647"/>
    </source>
</evidence>
<name>A0A0C9TUU7_PAXIN</name>
<dbReference type="Proteomes" id="UP000053647">
    <property type="component" value="Unassembled WGS sequence"/>
</dbReference>
<dbReference type="OrthoDB" id="49016at2759"/>
<dbReference type="SUPFAM" id="SSF82754">
    <property type="entry name" value="C-terminal, gelsolin-like domain of Sec23/24"/>
    <property type="match status" value="1"/>
</dbReference>
<dbReference type="Gene3D" id="1.20.120.730">
    <property type="entry name" value="Sec23/Sec24 helical domain"/>
    <property type="match status" value="1"/>
</dbReference>
<dbReference type="HOGENOM" id="CLU_2904819_0_0_1"/>